<dbReference type="Pfam" id="PF04773">
    <property type="entry name" value="FecR"/>
    <property type="match status" value="1"/>
</dbReference>
<keyword evidence="1" id="KW-1133">Transmembrane helix</keyword>
<dbReference type="GO" id="GO:0016989">
    <property type="term" value="F:sigma factor antagonist activity"/>
    <property type="evidence" value="ECO:0007669"/>
    <property type="project" value="TreeGrafter"/>
</dbReference>
<feature type="domain" description="FecR protein" evidence="2">
    <location>
        <begin position="112"/>
        <end position="208"/>
    </location>
</feature>
<protein>
    <submittedName>
        <fullName evidence="4">FecR family protein</fullName>
    </submittedName>
</protein>
<dbReference type="PANTHER" id="PTHR30273">
    <property type="entry name" value="PERIPLASMIC SIGNAL SENSOR AND SIGMA FACTOR ACTIVATOR FECR-RELATED"/>
    <property type="match status" value="1"/>
</dbReference>
<evidence type="ECO:0000259" key="3">
    <source>
        <dbReference type="Pfam" id="PF16344"/>
    </source>
</evidence>
<dbReference type="Gene3D" id="3.55.50.30">
    <property type="match status" value="1"/>
</dbReference>
<evidence type="ECO:0000259" key="2">
    <source>
        <dbReference type="Pfam" id="PF04773"/>
    </source>
</evidence>
<evidence type="ECO:0000313" key="5">
    <source>
        <dbReference type="Proteomes" id="UP000198901"/>
    </source>
</evidence>
<dbReference type="Gene3D" id="2.60.120.1440">
    <property type="match status" value="1"/>
</dbReference>
<dbReference type="AlphaFoldDB" id="A0A1G9R2W8"/>
<evidence type="ECO:0000313" key="4">
    <source>
        <dbReference type="EMBL" id="SDM17460.1"/>
    </source>
</evidence>
<feature type="transmembrane region" description="Helical" evidence="1">
    <location>
        <begin position="84"/>
        <end position="104"/>
    </location>
</feature>
<organism evidence="4 5">
    <name type="scientific">Siphonobacter aquaeclarae</name>
    <dbReference type="NCBI Taxonomy" id="563176"/>
    <lineage>
        <taxon>Bacteria</taxon>
        <taxon>Pseudomonadati</taxon>
        <taxon>Bacteroidota</taxon>
        <taxon>Cytophagia</taxon>
        <taxon>Cytophagales</taxon>
        <taxon>Cytophagaceae</taxon>
        <taxon>Siphonobacter</taxon>
    </lineage>
</organism>
<keyword evidence="5" id="KW-1185">Reference proteome</keyword>
<dbReference type="InterPro" id="IPR006860">
    <property type="entry name" value="FecR"/>
</dbReference>
<dbReference type="OrthoDB" id="1523489at2"/>
<dbReference type="Pfam" id="PF16344">
    <property type="entry name" value="FecR_C"/>
    <property type="match status" value="1"/>
</dbReference>
<dbReference type="PIRSF" id="PIRSF018266">
    <property type="entry name" value="FecR"/>
    <property type="match status" value="1"/>
</dbReference>
<dbReference type="STRING" id="563176.SAMN04488090_2706"/>
<dbReference type="EMBL" id="FNGS01000005">
    <property type="protein sequence ID" value="SDM17460.1"/>
    <property type="molecule type" value="Genomic_DNA"/>
</dbReference>
<dbReference type="PANTHER" id="PTHR30273:SF2">
    <property type="entry name" value="PROTEIN FECR"/>
    <property type="match status" value="1"/>
</dbReference>
<gene>
    <name evidence="4" type="ORF">SAMN04488090_2706</name>
</gene>
<evidence type="ECO:0000256" key="1">
    <source>
        <dbReference type="SAM" id="Phobius"/>
    </source>
</evidence>
<dbReference type="Proteomes" id="UP000198901">
    <property type="component" value="Unassembled WGS sequence"/>
</dbReference>
<reference evidence="4 5" key="1">
    <citation type="submission" date="2016-10" db="EMBL/GenBank/DDBJ databases">
        <authorList>
            <person name="de Groot N.N."/>
        </authorList>
    </citation>
    <scope>NUCLEOTIDE SEQUENCE [LARGE SCALE GENOMIC DNA]</scope>
    <source>
        <strain evidence="4 5">DSM 21668</strain>
    </source>
</reference>
<keyword evidence="1" id="KW-0812">Transmembrane</keyword>
<dbReference type="InterPro" id="IPR012373">
    <property type="entry name" value="Ferrdict_sens_TM"/>
</dbReference>
<dbReference type="InterPro" id="IPR032508">
    <property type="entry name" value="FecR_C"/>
</dbReference>
<sequence length="328" mass="37857">MVTKEILMDYHAGRLKPLQTRLVEEWLQEPGNEVVFYETLFEWEATHLQYHADTDAALEKYRLFLEKGTGQVAEEALARSPSRFFRWGMGLAAAVTLVLSAWIFRHNLFYRTYETGFGQMKRIVLPEGSAVTLNAHSRLRFPRFDFGSGDREVRLDGEAQFSVVHTADHRRFVVRTERNVDVEVLGTEFVVFNRQRATRVVLVKGKVKLAYHPETDKPREIMMRPGDQFTLDAKGYTSLETRKKPEDAAAWADHKYIFNDTPLREIADLIRENYGYEVRIASRRLGERVVSGTFEAASGDELLNVLQELLNIRVVRQGKHVTFSEKSK</sequence>
<keyword evidence="1" id="KW-0472">Membrane</keyword>
<accession>A0A1G9R2W8</accession>
<name>A0A1G9R2W8_9BACT</name>
<dbReference type="RefSeq" id="WP_093203045.1">
    <property type="nucleotide sequence ID" value="NZ_FNGS01000005.1"/>
</dbReference>
<feature type="domain" description="Protein FecR C-terminal" evidence="3">
    <location>
        <begin position="255"/>
        <end position="322"/>
    </location>
</feature>
<proteinExistence type="predicted"/>